<proteinExistence type="predicted"/>
<dbReference type="EMBL" id="VOAH01000004">
    <property type="protein sequence ID" value="TVP41284.1"/>
    <property type="molecule type" value="Genomic_DNA"/>
</dbReference>
<dbReference type="Proteomes" id="UP000315289">
    <property type="component" value="Unassembled WGS sequence"/>
</dbReference>
<dbReference type="RefSeq" id="WP_144729507.1">
    <property type="nucleotide sequence ID" value="NZ_ML675580.1"/>
</dbReference>
<name>A0A557SXF6_9ARCH</name>
<sequence>MSSWQDVIVRGSDKQFRIRISLSLREIGISQLIGTKDYIEIWLIGGDSITVFYPLKLENFHKAIESQLLLETELPVRNIDDIKYYLKVHVAEIKNTIEQNKSGSKNKKGSL</sequence>
<comment type="caution">
    <text evidence="1">The sequence shown here is derived from an EMBL/GenBank/DDBJ whole genome shotgun (WGS) entry which is preliminary data.</text>
</comment>
<reference evidence="1 2" key="1">
    <citation type="journal article" date="2019" name="Front. Microbiol.">
        <title>Ammonia Oxidation by the Arctic Terrestrial Thaumarchaeote Candidatus Nitrosocosmicus arcticus Is Stimulated by Increasing Temperatures.</title>
        <authorList>
            <person name="Alves R.J.E."/>
            <person name="Kerou M."/>
            <person name="Zappe A."/>
            <person name="Bittner R."/>
            <person name="Abby S.S."/>
            <person name="Schmidt H.A."/>
            <person name="Pfeifer K."/>
            <person name="Schleper C."/>
        </authorList>
    </citation>
    <scope>NUCLEOTIDE SEQUENCE [LARGE SCALE GENOMIC DNA]</scope>
    <source>
        <strain evidence="1 2">Kfb</strain>
    </source>
</reference>
<accession>A0A557SXF6</accession>
<gene>
    <name evidence="1" type="ORF">NARC_40249</name>
</gene>
<organism evidence="1 2">
    <name type="scientific">Candidatus Nitrosocosmicus arcticus</name>
    <dbReference type="NCBI Taxonomy" id="2035267"/>
    <lineage>
        <taxon>Archaea</taxon>
        <taxon>Nitrososphaerota</taxon>
        <taxon>Nitrososphaeria</taxon>
        <taxon>Nitrososphaerales</taxon>
        <taxon>Nitrososphaeraceae</taxon>
        <taxon>Candidatus Nitrosocosmicus</taxon>
    </lineage>
</organism>
<dbReference type="AlphaFoldDB" id="A0A557SXF6"/>
<keyword evidence="2" id="KW-1185">Reference proteome</keyword>
<dbReference type="OrthoDB" id="12016at2157"/>
<evidence type="ECO:0000313" key="2">
    <source>
        <dbReference type="Proteomes" id="UP000315289"/>
    </source>
</evidence>
<protein>
    <submittedName>
        <fullName evidence="1">Uncharacterized protein</fullName>
    </submittedName>
</protein>
<evidence type="ECO:0000313" key="1">
    <source>
        <dbReference type="EMBL" id="TVP41284.1"/>
    </source>
</evidence>